<evidence type="ECO:0000313" key="3">
    <source>
        <dbReference type="Proteomes" id="UP000630936"/>
    </source>
</evidence>
<feature type="domain" description="Ricin B lectin" evidence="1">
    <location>
        <begin position="27"/>
        <end position="89"/>
    </location>
</feature>
<protein>
    <recommendedName>
        <fullName evidence="1">Ricin B lectin domain-containing protein</fullName>
    </recommendedName>
</protein>
<proteinExistence type="predicted"/>
<dbReference type="Pfam" id="PF14200">
    <property type="entry name" value="RicinB_lectin_2"/>
    <property type="match status" value="1"/>
</dbReference>
<gene>
    <name evidence="2" type="ORF">GCM10010387_08980</name>
</gene>
<dbReference type="RefSeq" id="WP_190121552.1">
    <property type="nucleotide sequence ID" value="NZ_BMWG01000002.1"/>
</dbReference>
<keyword evidence="3" id="KW-1185">Reference proteome</keyword>
<sequence>MPRIRDREATFDIPDGDVFIHLAGQPNLVWDVAGASQQAGGRTLLWPRHGGANQRWRVTIFDDENQFYTWFRITNVHSGMALVHQEASNTFVQQPLAQDGWSQVWAAGYPGFAGSSFDPARPAQPHPTGSDGIRLRYKGSSSFGGVITIATPEASGTNLSATERWQDFETGWKFVAAP</sequence>
<reference evidence="2" key="1">
    <citation type="journal article" date="2014" name="Int. J. Syst. Evol. Microbiol.">
        <title>Complete genome sequence of Corynebacterium casei LMG S-19264T (=DSM 44701T), isolated from a smear-ripened cheese.</title>
        <authorList>
            <consortium name="US DOE Joint Genome Institute (JGI-PGF)"/>
            <person name="Walter F."/>
            <person name="Albersmeier A."/>
            <person name="Kalinowski J."/>
            <person name="Ruckert C."/>
        </authorList>
    </citation>
    <scope>NUCLEOTIDE SEQUENCE</scope>
    <source>
        <strain evidence="2">JCM 4988</strain>
    </source>
</reference>
<comment type="caution">
    <text evidence="2">The sequence shown here is derived from an EMBL/GenBank/DDBJ whole genome shotgun (WGS) entry which is preliminary data.</text>
</comment>
<accession>A0A918ULE8</accession>
<reference evidence="2" key="2">
    <citation type="submission" date="2020-09" db="EMBL/GenBank/DDBJ databases">
        <authorList>
            <person name="Sun Q."/>
            <person name="Ohkuma M."/>
        </authorList>
    </citation>
    <scope>NUCLEOTIDE SEQUENCE</scope>
    <source>
        <strain evidence="2">JCM 4988</strain>
    </source>
</reference>
<dbReference type="Proteomes" id="UP000630936">
    <property type="component" value="Unassembled WGS sequence"/>
</dbReference>
<name>A0A918ULE8_9ACTN</name>
<dbReference type="SUPFAM" id="SSF50370">
    <property type="entry name" value="Ricin B-like lectins"/>
    <property type="match status" value="1"/>
</dbReference>
<dbReference type="InterPro" id="IPR035992">
    <property type="entry name" value="Ricin_B-like_lectins"/>
</dbReference>
<evidence type="ECO:0000259" key="1">
    <source>
        <dbReference type="Pfam" id="PF14200"/>
    </source>
</evidence>
<evidence type="ECO:0000313" key="2">
    <source>
        <dbReference type="EMBL" id="GGZ18623.1"/>
    </source>
</evidence>
<dbReference type="InterPro" id="IPR000772">
    <property type="entry name" value="Ricin_B_lectin"/>
</dbReference>
<dbReference type="CDD" id="cd00161">
    <property type="entry name" value="beta-trefoil_Ricin-like"/>
    <property type="match status" value="1"/>
</dbReference>
<dbReference type="AlphaFoldDB" id="A0A918ULE8"/>
<dbReference type="PROSITE" id="PS50231">
    <property type="entry name" value="RICIN_B_LECTIN"/>
    <property type="match status" value="1"/>
</dbReference>
<dbReference type="EMBL" id="BMWG01000002">
    <property type="protein sequence ID" value="GGZ18623.1"/>
    <property type="molecule type" value="Genomic_DNA"/>
</dbReference>
<organism evidence="2 3">
    <name type="scientific">Streptomyces inusitatus</name>
    <dbReference type="NCBI Taxonomy" id="68221"/>
    <lineage>
        <taxon>Bacteria</taxon>
        <taxon>Bacillati</taxon>
        <taxon>Actinomycetota</taxon>
        <taxon>Actinomycetes</taxon>
        <taxon>Kitasatosporales</taxon>
        <taxon>Streptomycetaceae</taxon>
        <taxon>Streptomyces</taxon>
    </lineage>
</organism>
<dbReference type="Gene3D" id="2.80.10.50">
    <property type="match status" value="1"/>
</dbReference>